<dbReference type="RefSeq" id="WP_183832410.1">
    <property type="nucleotide sequence ID" value="NZ_JACHEU010000004.1"/>
</dbReference>
<keyword evidence="3" id="KW-0067">ATP-binding</keyword>
<dbReference type="PANTHER" id="PTHR43309">
    <property type="entry name" value="5-OXOPROLINASE SUBUNIT C"/>
    <property type="match status" value="1"/>
</dbReference>
<organism evidence="6 7">
    <name type="scientific">Aquamicrobium lusatiense</name>
    <dbReference type="NCBI Taxonomy" id="89772"/>
    <lineage>
        <taxon>Bacteria</taxon>
        <taxon>Pseudomonadati</taxon>
        <taxon>Pseudomonadota</taxon>
        <taxon>Alphaproteobacteria</taxon>
        <taxon>Hyphomicrobiales</taxon>
        <taxon>Phyllobacteriaceae</taxon>
        <taxon>Aquamicrobium</taxon>
    </lineage>
</organism>
<comment type="caution">
    <text evidence="6">The sequence shown here is derived from an EMBL/GenBank/DDBJ whole genome shotgun (WGS) entry which is preliminary data.</text>
</comment>
<dbReference type="Pfam" id="PF02626">
    <property type="entry name" value="CT_A_B"/>
    <property type="match status" value="1"/>
</dbReference>
<sequence>MRFLAAGLEGILVETEDLEQALALFDSLRVAKLKGVAELVPAARAVLVRFNPLFASRAGLREAIAAMELTCTETSPGQMVEIPVVYDGEDLAEVAAILGCSEAEVIRRHTGAVHTVSFTGFAPGFAYMSSDDPGLDVPRRKSPRVRIPRGSVALAGRFSGVYPTESPGGWQLIGRTTTRMWDLARERPALLVPGDRVRFRQVEAGDAIIVPALSRAATATVKTDACVTILRTERPLMLEDEGRPGQASQGVSGSGALDRASFRAVNDVLGNAANAPALEIVFGGVELRADRPVTLAMTGAPCKLVLTGNDGRRMVLPTGRAFALDAGDILDIGAAGQGMVSYLGIRGGFTCDLVMGSASRDMLAGIGPEPVVAGATLCAAPGPARAVSAYTVPAAALPKKDEATTVDIVLGPRDDWFTDAALQTLTTQDWRVTPEASRVGKRLSGLSPLERIDAAELPSEPTVPGAIQVPHSGQPVVFLADHPVTGGYPVIAVVARYHLDLVAQIPPGASIRFHPVSEDH</sequence>
<evidence type="ECO:0000259" key="5">
    <source>
        <dbReference type="SMART" id="SM00797"/>
    </source>
</evidence>
<dbReference type="SMART" id="SM00797">
    <property type="entry name" value="AHS2"/>
    <property type="match status" value="1"/>
</dbReference>
<dbReference type="GO" id="GO:0005524">
    <property type="term" value="F:ATP binding"/>
    <property type="evidence" value="ECO:0007669"/>
    <property type="project" value="UniProtKB-KW"/>
</dbReference>
<keyword evidence="7" id="KW-1185">Reference proteome</keyword>
<dbReference type="NCBIfam" id="TIGR00724">
    <property type="entry name" value="urea_amlyse_rel"/>
    <property type="match status" value="1"/>
</dbReference>
<dbReference type="SUPFAM" id="SSF50891">
    <property type="entry name" value="Cyclophilin-like"/>
    <property type="match status" value="2"/>
</dbReference>
<keyword evidence="2" id="KW-0378">Hydrolase</keyword>
<dbReference type="SUPFAM" id="SSF160467">
    <property type="entry name" value="PH0987 N-terminal domain-like"/>
    <property type="match status" value="1"/>
</dbReference>
<dbReference type="InterPro" id="IPR052708">
    <property type="entry name" value="PxpC"/>
</dbReference>
<evidence type="ECO:0000256" key="2">
    <source>
        <dbReference type="ARBA" id="ARBA00022801"/>
    </source>
</evidence>
<evidence type="ECO:0000313" key="6">
    <source>
        <dbReference type="EMBL" id="MBB6014240.1"/>
    </source>
</evidence>
<dbReference type="SMART" id="SM00796">
    <property type="entry name" value="AHS1"/>
    <property type="match status" value="1"/>
</dbReference>
<name>A0A7W9S548_9HYPH</name>
<evidence type="ECO:0000256" key="1">
    <source>
        <dbReference type="ARBA" id="ARBA00022741"/>
    </source>
</evidence>
<dbReference type="GO" id="GO:0016787">
    <property type="term" value="F:hydrolase activity"/>
    <property type="evidence" value="ECO:0007669"/>
    <property type="project" value="UniProtKB-KW"/>
</dbReference>
<accession>A0A7W9S548</accession>
<dbReference type="Gene3D" id="3.30.1360.40">
    <property type="match status" value="1"/>
</dbReference>
<dbReference type="InterPro" id="IPR029000">
    <property type="entry name" value="Cyclophilin-like_dom_sf"/>
</dbReference>
<feature type="domain" description="Carboxyltransferase" evidence="5">
    <location>
        <begin position="248"/>
        <end position="520"/>
    </location>
</feature>
<evidence type="ECO:0000313" key="7">
    <source>
        <dbReference type="Proteomes" id="UP000533306"/>
    </source>
</evidence>
<keyword evidence="1" id="KW-0547">Nucleotide-binding</keyword>
<dbReference type="InterPro" id="IPR003778">
    <property type="entry name" value="CT_A_B"/>
</dbReference>
<gene>
    <name evidence="6" type="ORF">HNR59_003634</name>
</gene>
<dbReference type="Gene3D" id="2.40.100.10">
    <property type="entry name" value="Cyclophilin-like"/>
    <property type="match status" value="2"/>
</dbReference>
<dbReference type="AlphaFoldDB" id="A0A7W9S548"/>
<dbReference type="Pfam" id="PF02682">
    <property type="entry name" value="CT_C_D"/>
    <property type="match status" value="1"/>
</dbReference>
<dbReference type="EMBL" id="JACHEU010000004">
    <property type="protein sequence ID" value="MBB6014240.1"/>
    <property type="molecule type" value="Genomic_DNA"/>
</dbReference>
<evidence type="ECO:0000259" key="4">
    <source>
        <dbReference type="SMART" id="SM00796"/>
    </source>
</evidence>
<reference evidence="6 7" key="1">
    <citation type="submission" date="2020-08" db="EMBL/GenBank/DDBJ databases">
        <title>Genomic Encyclopedia of Type Strains, Phase IV (KMG-IV): sequencing the most valuable type-strain genomes for metagenomic binning, comparative biology and taxonomic classification.</title>
        <authorList>
            <person name="Goeker M."/>
        </authorList>
    </citation>
    <scope>NUCLEOTIDE SEQUENCE [LARGE SCALE GENOMIC DNA]</scope>
    <source>
        <strain evidence="6 7">DSM 11099</strain>
    </source>
</reference>
<feature type="domain" description="Carboxyltransferase" evidence="4">
    <location>
        <begin position="1"/>
        <end position="191"/>
    </location>
</feature>
<dbReference type="PANTHER" id="PTHR43309:SF3">
    <property type="entry name" value="5-OXOPROLINASE SUBUNIT C"/>
    <property type="match status" value="1"/>
</dbReference>
<protein>
    <submittedName>
        <fullName evidence="6">KipI family sensor histidine kinase inhibitor</fullName>
    </submittedName>
</protein>
<evidence type="ECO:0000256" key="3">
    <source>
        <dbReference type="ARBA" id="ARBA00022840"/>
    </source>
</evidence>
<dbReference type="Proteomes" id="UP000533306">
    <property type="component" value="Unassembled WGS sequence"/>
</dbReference>
<proteinExistence type="predicted"/>
<dbReference type="InterPro" id="IPR003833">
    <property type="entry name" value="CT_C_D"/>
</dbReference>